<evidence type="ECO:0000313" key="1">
    <source>
        <dbReference type="EMBL" id="MBO0453174.1"/>
    </source>
</evidence>
<reference evidence="1 2" key="1">
    <citation type="submission" date="2021-03" db="EMBL/GenBank/DDBJ databases">
        <title>Enterococcal diversity collection.</title>
        <authorList>
            <person name="Gilmore M.S."/>
            <person name="Schwartzman J."/>
            <person name="Van Tyne D."/>
            <person name="Martin M."/>
            <person name="Earl A.M."/>
            <person name="Manson A.L."/>
            <person name="Straub T."/>
            <person name="Salamzade R."/>
            <person name="Saavedra J."/>
            <person name="Lebreton F."/>
            <person name="Prichula J."/>
            <person name="Schaufler K."/>
            <person name="Gaca A."/>
            <person name="Sgardioli B."/>
            <person name="Wagenaar J."/>
            <person name="Strong T."/>
        </authorList>
    </citation>
    <scope>NUCLEOTIDE SEQUENCE [LARGE SCALE GENOMIC DNA]</scope>
    <source>
        <strain evidence="1 2">MJM16</strain>
    </source>
</reference>
<keyword evidence="2" id="KW-1185">Reference proteome</keyword>
<dbReference type="EMBL" id="JAFLVR010000030">
    <property type="protein sequence ID" value="MBO0453174.1"/>
    <property type="molecule type" value="Genomic_DNA"/>
</dbReference>
<dbReference type="Proteomes" id="UP000664495">
    <property type="component" value="Unassembled WGS sequence"/>
</dbReference>
<comment type="caution">
    <text evidence="1">The sequence shown here is derived from an EMBL/GenBank/DDBJ whole genome shotgun (WGS) entry which is preliminary data.</text>
</comment>
<accession>A0ABS3HI91</accession>
<name>A0ABS3HI91_9ENTE</name>
<protein>
    <submittedName>
        <fullName evidence="1">Uncharacterized protein</fullName>
    </submittedName>
</protein>
<gene>
    <name evidence="1" type="ORF">JZO85_12890</name>
</gene>
<proteinExistence type="predicted"/>
<sequence>MDELDELLNLFNRVVKNLYDFTAPADKQIERLKGFAVADEIASDFSDISMKYVKILFENEWITGEQYQDFLNIDKKLHQMSKTNKDIWDENALKNAEEWKECRDMGLEILKSLGY</sequence>
<evidence type="ECO:0000313" key="2">
    <source>
        <dbReference type="Proteomes" id="UP000664495"/>
    </source>
</evidence>
<organism evidence="1 2">
    <name type="scientific">Candidatus Enterococcus murrayae</name>
    <dbReference type="NCBI Taxonomy" id="2815321"/>
    <lineage>
        <taxon>Bacteria</taxon>
        <taxon>Bacillati</taxon>
        <taxon>Bacillota</taxon>
        <taxon>Bacilli</taxon>
        <taxon>Lactobacillales</taxon>
        <taxon>Enterococcaceae</taxon>
        <taxon>Enterococcus</taxon>
    </lineage>
</organism>